<evidence type="ECO:0000256" key="3">
    <source>
        <dbReference type="ARBA" id="ARBA00022827"/>
    </source>
</evidence>
<dbReference type="GO" id="GO:0050660">
    <property type="term" value="F:flavin adenine dinucleotide binding"/>
    <property type="evidence" value="ECO:0007669"/>
    <property type="project" value="TreeGrafter"/>
</dbReference>
<comment type="cofactor">
    <cofactor evidence="1 6">
        <name>FAD</name>
        <dbReference type="ChEBI" id="CHEBI:57692"/>
    </cofactor>
</comment>
<evidence type="ECO:0000256" key="5">
    <source>
        <dbReference type="ARBA" id="ARBA00023157"/>
    </source>
</evidence>
<evidence type="ECO:0000256" key="1">
    <source>
        <dbReference type="ARBA" id="ARBA00001974"/>
    </source>
</evidence>
<evidence type="ECO:0000256" key="6">
    <source>
        <dbReference type="RuleBase" id="RU371123"/>
    </source>
</evidence>
<protein>
    <recommendedName>
        <fullName evidence="6">Sulfhydryl oxidase</fullName>
        <ecNumber evidence="6">1.8.3.2</ecNumber>
    </recommendedName>
</protein>
<dbReference type="InterPro" id="IPR017905">
    <property type="entry name" value="ERV/ALR_sulphydryl_oxidase"/>
</dbReference>
<dbReference type="EC" id="1.8.3.2" evidence="6"/>
<gene>
    <name evidence="9" type="ORF">AMON00008_LOCUS13568</name>
</gene>
<evidence type="ECO:0000256" key="2">
    <source>
        <dbReference type="ARBA" id="ARBA00022630"/>
    </source>
</evidence>
<evidence type="ECO:0000256" key="7">
    <source>
        <dbReference type="SAM" id="MobiDB-lite"/>
    </source>
</evidence>
<feature type="domain" description="ERV/ALR sulfhydryl oxidase" evidence="8">
    <location>
        <begin position="38"/>
        <end position="141"/>
    </location>
</feature>
<evidence type="ECO:0000313" key="9">
    <source>
        <dbReference type="EMBL" id="CAE4573949.1"/>
    </source>
</evidence>
<keyword evidence="5" id="KW-1015">Disulfide bond</keyword>
<feature type="region of interest" description="Disordered" evidence="7">
    <location>
        <begin position="21"/>
        <end position="40"/>
    </location>
</feature>
<evidence type="ECO:0000256" key="4">
    <source>
        <dbReference type="ARBA" id="ARBA00023002"/>
    </source>
</evidence>
<reference evidence="9" key="1">
    <citation type="submission" date="2021-01" db="EMBL/GenBank/DDBJ databases">
        <authorList>
            <person name="Corre E."/>
            <person name="Pelletier E."/>
            <person name="Niang G."/>
            <person name="Scheremetjew M."/>
            <person name="Finn R."/>
            <person name="Kale V."/>
            <person name="Holt S."/>
            <person name="Cochrane G."/>
            <person name="Meng A."/>
            <person name="Brown T."/>
            <person name="Cohen L."/>
        </authorList>
    </citation>
    <scope>NUCLEOTIDE SEQUENCE</scope>
    <source>
        <strain evidence="9">CCMP3105</strain>
    </source>
</reference>
<organism evidence="9">
    <name type="scientific">Alexandrium monilatum</name>
    <dbReference type="NCBI Taxonomy" id="311494"/>
    <lineage>
        <taxon>Eukaryota</taxon>
        <taxon>Sar</taxon>
        <taxon>Alveolata</taxon>
        <taxon>Dinophyceae</taxon>
        <taxon>Gonyaulacales</taxon>
        <taxon>Pyrocystaceae</taxon>
        <taxon>Alexandrium</taxon>
    </lineage>
</organism>
<dbReference type="PROSITE" id="PS51324">
    <property type="entry name" value="ERV_ALR"/>
    <property type="match status" value="1"/>
</dbReference>
<dbReference type="InterPro" id="IPR036774">
    <property type="entry name" value="ERV/ALR_sulphydryl_oxid_sf"/>
</dbReference>
<dbReference type="EMBL" id="HBNR01020444">
    <property type="protein sequence ID" value="CAE4573949.1"/>
    <property type="molecule type" value="Transcribed_RNA"/>
</dbReference>
<sequence length="158" mass="17781">MSTVWSNLREKFRTSERCTEASCHDKRASSGADDDEAEPPDRAEIGRAAWRYLHALAAHYPERPTPQEREDAQAWIASFVQFYPCQHCAEHFVGVCEEMPPRTASREEYSLWWCEAHNRVSTSLQNEPRRCDSARLISAGLAGLTLDELAVGGAGKVE</sequence>
<dbReference type="GO" id="GO:0016971">
    <property type="term" value="F:flavin-dependent sulfhydryl oxidase activity"/>
    <property type="evidence" value="ECO:0007669"/>
    <property type="project" value="InterPro"/>
</dbReference>
<accession>A0A7S4Q6L1</accession>
<keyword evidence="4 6" id="KW-0560">Oxidoreductase</keyword>
<keyword evidence="3 6" id="KW-0274">FAD</keyword>
<dbReference type="PANTHER" id="PTHR12645">
    <property type="entry name" value="ALR/ERV"/>
    <property type="match status" value="1"/>
</dbReference>
<dbReference type="AlphaFoldDB" id="A0A7S4Q6L1"/>
<dbReference type="SUPFAM" id="SSF69000">
    <property type="entry name" value="FAD-dependent thiol oxidase"/>
    <property type="match status" value="1"/>
</dbReference>
<dbReference type="InterPro" id="IPR039799">
    <property type="entry name" value="ALR/ERV"/>
</dbReference>
<dbReference type="GO" id="GO:0005739">
    <property type="term" value="C:mitochondrion"/>
    <property type="evidence" value="ECO:0007669"/>
    <property type="project" value="TreeGrafter"/>
</dbReference>
<proteinExistence type="predicted"/>
<comment type="catalytic activity">
    <reaction evidence="6">
        <text>2 R'C(R)SH + O2 = R'C(R)S-S(R)CR' + H2O2</text>
        <dbReference type="Rhea" id="RHEA:17357"/>
        <dbReference type="ChEBI" id="CHEBI:15379"/>
        <dbReference type="ChEBI" id="CHEBI:16240"/>
        <dbReference type="ChEBI" id="CHEBI:16520"/>
        <dbReference type="ChEBI" id="CHEBI:17412"/>
        <dbReference type="EC" id="1.8.3.2"/>
    </reaction>
</comment>
<keyword evidence="2 6" id="KW-0285">Flavoprotein</keyword>
<dbReference type="Gene3D" id="1.20.120.310">
    <property type="entry name" value="ERV/ALR sulfhydryl oxidase domain"/>
    <property type="match status" value="1"/>
</dbReference>
<dbReference type="Pfam" id="PF04777">
    <property type="entry name" value="Evr1_Alr"/>
    <property type="match status" value="1"/>
</dbReference>
<name>A0A7S4Q6L1_9DINO</name>
<evidence type="ECO:0000259" key="8">
    <source>
        <dbReference type="PROSITE" id="PS51324"/>
    </source>
</evidence>
<dbReference type="PANTHER" id="PTHR12645:SF0">
    <property type="entry name" value="FAD-LINKED SULFHYDRYL OXIDASE ALR"/>
    <property type="match status" value="1"/>
</dbReference>